<dbReference type="Gene3D" id="1.25.40.20">
    <property type="entry name" value="Ankyrin repeat-containing domain"/>
    <property type="match status" value="1"/>
</dbReference>
<evidence type="ECO:0000256" key="3">
    <source>
        <dbReference type="ARBA" id="ARBA00022737"/>
    </source>
</evidence>
<dbReference type="CTD" id="163782"/>
<feature type="compositionally biased region" description="Low complexity" evidence="11">
    <location>
        <begin position="204"/>
        <end position="217"/>
    </location>
</feature>
<dbReference type="Pfam" id="PF12075">
    <property type="entry name" value="KN_motif"/>
    <property type="match status" value="1"/>
</dbReference>
<comment type="function">
    <text evidence="6">May be involved in the control of cytoskeleton formation by regulating actin polymerization.</text>
</comment>
<evidence type="ECO:0000256" key="1">
    <source>
        <dbReference type="ARBA" id="ARBA00004496"/>
    </source>
</evidence>
<dbReference type="SMART" id="SM00248">
    <property type="entry name" value="ANK"/>
    <property type="match status" value="5"/>
</dbReference>
<feature type="region of interest" description="Disordered" evidence="11">
    <location>
        <begin position="678"/>
        <end position="758"/>
    </location>
</feature>
<keyword evidence="3" id="KW-0677">Repeat</keyword>
<evidence type="ECO:0000256" key="5">
    <source>
        <dbReference type="ARBA" id="ARBA00023054"/>
    </source>
</evidence>
<keyword evidence="5 10" id="KW-0175">Coiled coil</keyword>
<dbReference type="PROSITE" id="PS50088">
    <property type="entry name" value="ANK_REPEAT"/>
    <property type="match status" value="3"/>
</dbReference>
<evidence type="ECO:0000256" key="11">
    <source>
        <dbReference type="SAM" id="MobiDB-lite"/>
    </source>
</evidence>
<dbReference type="FunFam" id="1.25.40.20:FF:000135">
    <property type="entry name" value="KN motif and ankyrin repeat domains 4"/>
    <property type="match status" value="1"/>
</dbReference>
<evidence type="ECO:0000256" key="4">
    <source>
        <dbReference type="ARBA" id="ARBA00023043"/>
    </source>
</evidence>
<feature type="repeat" description="ANK" evidence="9">
    <location>
        <begin position="836"/>
        <end position="861"/>
    </location>
</feature>
<dbReference type="Proteomes" id="UP000504639">
    <property type="component" value="Chromosome 8"/>
</dbReference>
<evidence type="ECO:0000256" key="2">
    <source>
        <dbReference type="ARBA" id="ARBA00022490"/>
    </source>
</evidence>
<keyword evidence="2" id="KW-0963">Cytoplasm</keyword>
<dbReference type="PANTHER" id="PTHR24168">
    <property type="entry name" value="KN MOTIF AND ANKYRIN REPEAT DOMAIN-CONTAINING"/>
    <property type="match status" value="1"/>
</dbReference>
<feature type="region of interest" description="Disordered" evidence="11">
    <location>
        <begin position="155"/>
        <end position="250"/>
    </location>
</feature>
<feature type="compositionally biased region" description="Acidic residues" evidence="11">
    <location>
        <begin position="689"/>
        <end position="702"/>
    </location>
</feature>
<dbReference type="GO" id="GO:0005856">
    <property type="term" value="C:cytoskeleton"/>
    <property type="evidence" value="ECO:0007669"/>
    <property type="project" value="TreeGrafter"/>
</dbReference>
<dbReference type="RefSeq" id="XP_032048645.1">
    <property type="nucleotide sequence ID" value="XM_032192754.1"/>
</dbReference>
<dbReference type="SUPFAM" id="SSF48403">
    <property type="entry name" value="Ankyrin repeat"/>
    <property type="match status" value="1"/>
</dbReference>
<dbReference type="GO" id="GO:0005737">
    <property type="term" value="C:cytoplasm"/>
    <property type="evidence" value="ECO:0007669"/>
    <property type="project" value="UniProtKB-SubCell"/>
</dbReference>
<evidence type="ECO:0000313" key="17">
    <source>
        <dbReference type="RefSeq" id="XP_032048649.1"/>
    </source>
</evidence>
<feature type="region of interest" description="Disordered" evidence="11">
    <location>
        <begin position="1"/>
        <end position="27"/>
    </location>
</feature>
<evidence type="ECO:0000256" key="10">
    <source>
        <dbReference type="SAM" id="Coils"/>
    </source>
</evidence>
<accession>A0A6J3DGP4</accession>
<evidence type="ECO:0000256" key="7">
    <source>
        <dbReference type="ARBA" id="ARBA00069254"/>
    </source>
</evidence>
<dbReference type="KEGG" id="aful:116492197"/>
<dbReference type="InterPro" id="IPR002110">
    <property type="entry name" value="Ankyrin_rpt"/>
</dbReference>
<feature type="region of interest" description="Disordered" evidence="11">
    <location>
        <begin position="274"/>
        <end position="325"/>
    </location>
</feature>
<feature type="repeat" description="ANK" evidence="9">
    <location>
        <begin position="941"/>
        <end position="962"/>
    </location>
</feature>
<evidence type="ECO:0000313" key="18">
    <source>
        <dbReference type="RefSeq" id="XP_032048650.1"/>
    </source>
</evidence>
<dbReference type="Pfam" id="PF13857">
    <property type="entry name" value="Ank_5"/>
    <property type="match status" value="1"/>
</dbReference>
<dbReference type="PANTHER" id="PTHR24168:SF24">
    <property type="entry name" value="KN MOTIF AND ANKYRIN REPEAT DOMAIN-CONTAINING PROTEIN 4"/>
    <property type="match status" value="1"/>
</dbReference>
<name>A0A6J3DGP4_AYTFU</name>
<evidence type="ECO:0000313" key="15">
    <source>
        <dbReference type="RefSeq" id="XP_032048647.1"/>
    </source>
</evidence>
<proteinExistence type="predicted"/>
<dbReference type="AlphaFoldDB" id="A0A6J3DGP4"/>
<protein>
    <recommendedName>
        <fullName evidence="7">KN motif and ankyrin repeat domain-containing protein 4</fullName>
    </recommendedName>
    <alternativeName>
        <fullName evidence="8">Ankyrin repeat domain-containing protein 38</fullName>
    </alternativeName>
</protein>
<feature type="region of interest" description="Disordered" evidence="11">
    <location>
        <begin position="526"/>
        <end position="559"/>
    </location>
</feature>
<evidence type="ECO:0000256" key="8">
    <source>
        <dbReference type="ARBA" id="ARBA00078857"/>
    </source>
</evidence>
<dbReference type="Pfam" id="PF13637">
    <property type="entry name" value="Ank_4"/>
    <property type="match status" value="1"/>
</dbReference>
<keyword evidence="4 9" id="KW-0040">ANK repeat</keyword>
<dbReference type="InterPro" id="IPR021939">
    <property type="entry name" value="KN_motif"/>
</dbReference>
<dbReference type="GeneID" id="116492197"/>
<evidence type="ECO:0000313" key="14">
    <source>
        <dbReference type="RefSeq" id="XP_032048646.1"/>
    </source>
</evidence>
<dbReference type="PROSITE" id="PS50297">
    <property type="entry name" value="ANK_REP_REGION"/>
    <property type="match status" value="3"/>
</dbReference>
<dbReference type="InterPro" id="IPR036770">
    <property type="entry name" value="Ankyrin_rpt-contain_sf"/>
</dbReference>
<dbReference type="RefSeq" id="XP_032048650.1">
    <property type="nucleotide sequence ID" value="XM_032192759.1"/>
</dbReference>
<evidence type="ECO:0000313" key="16">
    <source>
        <dbReference type="RefSeq" id="XP_032048648.1"/>
    </source>
</evidence>
<feature type="compositionally biased region" description="Basic and acidic residues" evidence="11">
    <location>
        <begin position="732"/>
        <end position="743"/>
    </location>
</feature>
<dbReference type="RefSeq" id="XP_032048648.1">
    <property type="nucleotide sequence ID" value="XM_032192757.1"/>
</dbReference>
<dbReference type="GO" id="GO:0030837">
    <property type="term" value="P:negative regulation of actin filament polymerization"/>
    <property type="evidence" value="ECO:0007669"/>
    <property type="project" value="InterPro"/>
</dbReference>
<evidence type="ECO:0000313" key="12">
    <source>
        <dbReference type="Proteomes" id="UP000504639"/>
    </source>
</evidence>
<dbReference type="RefSeq" id="XP_032048649.1">
    <property type="nucleotide sequence ID" value="XM_032192758.1"/>
</dbReference>
<keyword evidence="12" id="KW-1185">Reference proteome</keyword>
<evidence type="ECO:0000313" key="13">
    <source>
        <dbReference type="RefSeq" id="XP_032048645.1"/>
    </source>
</evidence>
<feature type="region of interest" description="Disordered" evidence="11">
    <location>
        <begin position="102"/>
        <end position="122"/>
    </location>
</feature>
<evidence type="ECO:0000256" key="6">
    <source>
        <dbReference type="ARBA" id="ARBA00059781"/>
    </source>
</evidence>
<dbReference type="RefSeq" id="XP_032048647.1">
    <property type="nucleotide sequence ID" value="XM_032192756.1"/>
</dbReference>
<evidence type="ECO:0000256" key="9">
    <source>
        <dbReference type="PROSITE-ProRule" id="PRU00023"/>
    </source>
</evidence>
<sequence>MEKTDATGQPPQPDGDGQQPRSLPYSVETPYGFHLDLDFLKYVDDIEKGNTIRRVHIHRKAKQPKFSTLPRNFSLPENGSRGYAAAAGPGWLTTSCRAQRKASLGAEETPRLPVPGEEPSYRRKALLAETRRHAELVRREDELQGRPQLLRASSMPAALPPGQHPAGDGYGTCPLQSPSQPGDGESCPESTFGPALRSPNGITSSLPQDSSSQQQEQPGKGSPVREGWHGDVPKERAPAQPPWQGQHAAVQQLQVVVESRAEEGDVADVVSASLGAPRFAEGSTSPGRAEGSVSEIAPNVPKKDADGGARTQGEEERGGEAGEPGGIAALKQHIATLEEQLSKKKEELEQIRAVLEQQDHEIKEKEKSIRFLASSKAQLEEQLCRENAQAASAPSGQRSSTLQYYDAAVNTEPSHVNGSKEAHDKGVNVNIPLSTKSIGCGVHRVDNVNSPAGEVSAQGEQGWAGGGTEGAGHFAELTETEADLEPGLHAPCLTELKIDEHLSDDNQNQRNNYDTQGLAAHAATAASYRATKTDSNTGKTKAGFDEDKPEDGMEDDSHPDHRDFPAVDPIGQYVKKIQELLQEQWMCLEHGYPELASAIKQPASKLSSIQNQLVNSLNSLLSAYSTQRPADKENSNTHYQQLEISPTTSLKSIMKKKGYGFHAGGNGTKKNLQFVGVNGGYETTSSEDTSCEDSPSEGDAESETERRAGGLEPTQEEGGGESEGASSGPSSQERHEDDDRQEPVAEAMPDAEHKADRCKPSEDFLADCQLLSQHLSEIRTTSDKHLRHVLSTVCQEWFRVSSRKSSSPEAVAAYLQALGAIQPQLLEAVVNLADRNGNTALHYSVSHSNFPIAKLLLDTGVCRLDLPNRAGYTAVMLTPLAAAETGEDMAVVMRLLKEGDVNVRATQGGQTALMLGVSHEREDMVRALLSCQADVNLQDEQGTTALMVACRQGNADMVRLLLAQPGCQLALTDKDGESALSLAQRSAHGDIAALLLRAQHGPSASA</sequence>
<reference evidence="13 14" key="1">
    <citation type="submission" date="2025-04" db="UniProtKB">
        <authorList>
            <consortium name="RefSeq"/>
        </authorList>
    </citation>
    <scope>IDENTIFICATION</scope>
    <source>
        <tissue evidence="13 14">Lung</tissue>
    </source>
</reference>
<dbReference type="RefSeq" id="XP_032048646.1">
    <property type="nucleotide sequence ID" value="XM_032192755.1"/>
</dbReference>
<comment type="subcellular location">
    <subcellularLocation>
        <location evidence="1">Cytoplasm</location>
    </subcellularLocation>
</comment>
<dbReference type="InterPro" id="IPR047184">
    <property type="entry name" value="KANK1-4"/>
</dbReference>
<feature type="compositionally biased region" description="Basic and acidic residues" evidence="11">
    <location>
        <begin position="226"/>
        <end position="237"/>
    </location>
</feature>
<feature type="coiled-coil region" evidence="10">
    <location>
        <begin position="327"/>
        <end position="382"/>
    </location>
</feature>
<organism evidence="12 15">
    <name type="scientific">Aythya fuligula</name>
    <name type="common">Tufted duck</name>
    <name type="synonym">Anas fuligula</name>
    <dbReference type="NCBI Taxonomy" id="219594"/>
    <lineage>
        <taxon>Eukaryota</taxon>
        <taxon>Metazoa</taxon>
        <taxon>Chordata</taxon>
        <taxon>Craniata</taxon>
        <taxon>Vertebrata</taxon>
        <taxon>Euteleostomi</taxon>
        <taxon>Archelosauria</taxon>
        <taxon>Archosauria</taxon>
        <taxon>Dinosauria</taxon>
        <taxon>Saurischia</taxon>
        <taxon>Theropoda</taxon>
        <taxon>Coelurosauria</taxon>
        <taxon>Aves</taxon>
        <taxon>Neognathae</taxon>
        <taxon>Galloanserae</taxon>
        <taxon>Anseriformes</taxon>
        <taxon>Anatidae</taxon>
        <taxon>Aythyinae</taxon>
        <taxon>Aythya</taxon>
    </lineage>
</organism>
<gene>
    <name evidence="13 14 15 16 17 18" type="primary">KANK4</name>
</gene>
<feature type="compositionally biased region" description="Basic and acidic residues" evidence="11">
    <location>
        <begin position="301"/>
        <end position="320"/>
    </location>
</feature>
<feature type="repeat" description="ANK" evidence="9">
    <location>
        <begin position="908"/>
        <end position="940"/>
    </location>
</feature>